<feature type="compositionally biased region" description="Acidic residues" evidence="1">
    <location>
        <begin position="138"/>
        <end position="149"/>
    </location>
</feature>
<comment type="caution">
    <text evidence="2">The sequence shown here is derived from an EMBL/GenBank/DDBJ whole genome shotgun (WGS) entry which is preliminary data.</text>
</comment>
<proteinExistence type="predicted"/>
<evidence type="ECO:0000313" key="3">
    <source>
        <dbReference type="Proteomes" id="UP000626109"/>
    </source>
</evidence>
<dbReference type="Proteomes" id="UP000626109">
    <property type="component" value="Unassembled WGS sequence"/>
</dbReference>
<protein>
    <submittedName>
        <fullName evidence="2">Uncharacterized protein</fullName>
    </submittedName>
</protein>
<accession>A0A813KUU2</accession>
<name>A0A813KUU2_POLGL</name>
<feature type="region of interest" description="Disordered" evidence="1">
    <location>
        <begin position="76"/>
        <end position="151"/>
    </location>
</feature>
<gene>
    <name evidence="2" type="ORF">PGLA2088_LOCUS35699</name>
</gene>
<dbReference type="EMBL" id="CAJNNW010031914">
    <property type="protein sequence ID" value="CAE8709922.1"/>
    <property type="molecule type" value="Genomic_DNA"/>
</dbReference>
<evidence type="ECO:0000313" key="2">
    <source>
        <dbReference type="EMBL" id="CAE8709922.1"/>
    </source>
</evidence>
<organism evidence="2 3">
    <name type="scientific">Polarella glacialis</name>
    <name type="common">Dinoflagellate</name>
    <dbReference type="NCBI Taxonomy" id="89957"/>
    <lineage>
        <taxon>Eukaryota</taxon>
        <taxon>Sar</taxon>
        <taxon>Alveolata</taxon>
        <taxon>Dinophyceae</taxon>
        <taxon>Suessiales</taxon>
        <taxon>Suessiaceae</taxon>
        <taxon>Polarella</taxon>
    </lineage>
</organism>
<evidence type="ECO:0000256" key="1">
    <source>
        <dbReference type="SAM" id="MobiDB-lite"/>
    </source>
</evidence>
<dbReference type="AlphaFoldDB" id="A0A813KUU2"/>
<sequence>MPGTPPGPLDGSVLPFSLAEKPIFFGLSRRGTTIKGAARHLRHALPEEQVPWDSLLEQAADQQFLDFSIAAGQSTASRKQEQEILAPEASAQPPPEAPVRLSASVPIPSSDATVDEDATPGAQIPESEFQQAPFEPPPDQEEEMHDQEEELLRPPQTCVTCWTVSSGFGHLQTASSAGWCSSSALCATPYCGHVISNCCS</sequence>
<reference evidence="2" key="1">
    <citation type="submission" date="2021-02" db="EMBL/GenBank/DDBJ databases">
        <authorList>
            <person name="Dougan E. K."/>
            <person name="Rhodes N."/>
            <person name="Thang M."/>
            <person name="Chan C."/>
        </authorList>
    </citation>
    <scope>NUCLEOTIDE SEQUENCE</scope>
</reference>